<dbReference type="AlphaFoldDB" id="A0A2A7MGE7"/>
<evidence type="ECO:0000259" key="9">
    <source>
        <dbReference type="PROSITE" id="PS51671"/>
    </source>
</evidence>
<reference evidence="13 15" key="2">
    <citation type="submission" date="2018-06" db="EMBL/GenBank/DDBJ databases">
        <authorList>
            <consortium name="IHU Genomes"/>
        </authorList>
    </citation>
    <scope>NUCLEOTIDE SEQUENCE [LARGE SCALE GENOMIC DNA]</scope>
    <source>
        <strain evidence="13 15">NEC25</strain>
    </source>
</reference>
<keyword evidence="14" id="KW-1185">Reference proteome</keyword>
<dbReference type="UniPathway" id="UPA00049">
    <property type="reaction ID" value="UER00059"/>
</dbReference>
<evidence type="ECO:0000256" key="1">
    <source>
        <dbReference type="ARBA" id="ARBA00004974"/>
    </source>
</evidence>
<dbReference type="SUPFAM" id="SSF55021">
    <property type="entry name" value="ACT-like"/>
    <property type="match status" value="1"/>
</dbReference>
<dbReference type="CDD" id="cd04878">
    <property type="entry name" value="ACT_AHAS"/>
    <property type="match status" value="1"/>
</dbReference>
<dbReference type="Proteomes" id="UP000220840">
    <property type="component" value="Unassembled WGS sequence"/>
</dbReference>
<reference evidence="11" key="4">
    <citation type="submission" date="2022-10" db="EMBL/GenBank/DDBJ databases">
        <authorList>
            <person name="Aires J."/>
            <person name="Mesa V."/>
        </authorList>
    </citation>
    <scope>NUCLEOTIDE SEQUENCE</scope>
    <source>
        <strain evidence="11">Clostridium neonatale JD116</strain>
    </source>
</reference>
<dbReference type="InterPro" id="IPR039557">
    <property type="entry name" value="AHAS_ACT"/>
</dbReference>
<dbReference type="Proteomes" id="UP000789738">
    <property type="component" value="Unassembled WGS sequence"/>
</dbReference>
<keyword evidence="6 8" id="KW-0100">Branched-chain amino acid biosynthesis</keyword>
<comment type="pathway">
    <text evidence="2 8">Amino-acid biosynthesis; L-valine biosynthesis; L-valine from pyruvate: step 1/4.</text>
</comment>
<dbReference type="Gene3D" id="3.30.70.260">
    <property type="match status" value="1"/>
</dbReference>
<dbReference type="PANTHER" id="PTHR30239:SF4">
    <property type="entry name" value="ACETOLACTATE SYNTHASE ISOZYME 1 SMALL SUBUNIT"/>
    <property type="match status" value="1"/>
</dbReference>
<dbReference type="EMBL" id="CAKJVE010000004">
    <property type="protein sequence ID" value="CAG9708364.1"/>
    <property type="molecule type" value="Genomic_DNA"/>
</dbReference>
<protein>
    <recommendedName>
        <fullName evidence="8">Acetolactate synthase small subunit</fullName>
        <shortName evidence="8">AHAS</shortName>
        <shortName evidence="8">ALS</shortName>
        <ecNumber evidence="8">2.2.1.6</ecNumber>
    </recommendedName>
    <alternativeName>
        <fullName evidence="8">Acetohydroxy-acid synthase small subunit</fullName>
    </alternativeName>
</protein>
<comment type="pathway">
    <text evidence="1 8">Amino-acid biosynthesis; L-isoleucine biosynthesis; L-isoleucine from 2-oxobutanoate: step 1/4.</text>
</comment>
<comment type="catalytic activity">
    <reaction evidence="7 8">
        <text>2 pyruvate + H(+) = (2S)-2-acetolactate + CO2</text>
        <dbReference type="Rhea" id="RHEA:25249"/>
        <dbReference type="ChEBI" id="CHEBI:15361"/>
        <dbReference type="ChEBI" id="CHEBI:15378"/>
        <dbReference type="ChEBI" id="CHEBI:16526"/>
        <dbReference type="ChEBI" id="CHEBI:58476"/>
        <dbReference type="EC" id="2.2.1.6"/>
    </reaction>
</comment>
<keyword evidence="5 8" id="KW-0028">Amino-acid biosynthesis</keyword>
<name>A0A2A7MGE7_9CLOT</name>
<dbReference type="EMBL" id="PDCJ01000001">
    <property type="protein sequence ID" value="PEG30892.1"/>
    <property type="molecule type" value="Genomic_DNA"/>
</dbReference>
<proteinExistence type="inferred from homology"/>
<dbReference type="EMBL" id="UWJD01000001">
    <property type="protein sequence ID" value="VCT84309.1"/>
    <property type="molecule type" value="Genomic_DNA"/>
</dbReference>
<dbReference type="InterPro" id="IPR004789">
    <property type="entry name" value="Acetalactate_synth_ssu"/>
</dbReference>
<dbReference type="InterPro" id="IPR045865">
    <property type="entry name" value="ACT-like_dom_sf"/>
</dbReference>
<dbReference type="Proteomes" id="UP001189143">
    <property type="component" value="Unassembled WGS sequence"/>
</dbReference>
<organism evidence="12 14">
    <name type="scientific">Clostridium neonatale</name>
    <dbReference type="NCBI Taxonomy" id="137838"/>
    <lineage>
        <taxon>Bacteria</taxon>
        <taxon>Bacillati</taxon>
        <taxon>Bacillota</taxon>
        <taxon>Clostridia</taxon>
        <taxon>Eubacteriales</taxon>
        <taxon>Clostridiaceae</taxon>
        <taxon>Clostridium</taxon>
    </lineage>
</organism>
<dbReference type="Pfam" id="PF22629">
    <property type="entry name" value="ACT_AHAS_ss"/>
    <property type="match status" value="1"/>
</dbReference>
<keyword evidence="8 10" id="KW-0808">Transferase</keyword>
<comment type="function">
    <text evidence="8">Catalyzes the conversion of 2 pyruvate molecules into acetolactate in the first common step of the biosynthetic pathway of the branched-amino acids such as leucine, isoleucine, and valine.</text>
</comment>
<evidence type="ECO:0000256" key="6">
    <source>
        <dbReference type="ARBA" id="ARBA00023304"/>
    </source>
</evidence>
<comment type="similarity">
    <text evidence="3 8">Belongs to the acetolactate synthase small subunit family.</text>
</comment>
<evidence type="ECO:0000313" key="13">
    <source>
        <dbReference type="EMBL" id="VCT84309.1"/>
    </source>
</evidence>
<evidence type="ECO:0000313" key="10">
    <source>
        <dbReference type="EMBL" id="CAG9708364.1"/>
    </source>
</evidence>
<dbReference type="GO" id="GO:0009099">
    <property type="term" value="P:L-valine biosynthetic process"/>
    <property type="evidence" value="ECO:0007669"/>
    <property type="project" value="UniProtKB-UniRule"/>
</dbReference>
<dbReference type="GO" id="GO:0005829">
    <property type="term" value="C:cytosol"/>
    <property type="evidence" value="ECO:0007669"/>
    <property type="project" value="TreeGrafter"/>
</dbReference>
<dbReference type="PANTHER" id="PTHR30239">
    <property type="entry name" value="ACETOLACTATE SYNTHASE SMALL SUBUNIT"/>
    <property type="match status" value="1"/>
</dbReference>
<evidence type="ECO:0000256" key="7">
    <source>
        <dbReference type="ARBA" id="ARBA00048670"/>
    </source>
</evidence>
<dbReference type="STRING" id="137838.GCA_001458595_02262"/>
<comment type="subunit">
    <text evidence="4 8">Dimer of large and small chains.</text>
</comment>
<evidence type="ECO:0000256" key="8">
    <source>
        <dbReference type="RuleBase" id="RU368092"/>
    </source>
</evidence>
<reference evidence="10" key="3">
    <citation type="submission" date="2021-10" db="EMBL/GenBank/DDBJ databases">
        <authorList>
            <person name="Mesa V."/>
        </authorList>
    </citation>
    <scope>NUCLEOTIDE SEQUENCE</scope>
    <source>
        <strain evidence="10">CC3_PB</strain>
    </source>
</reference>
<reference evidence="12 14" key="1">
    <citation type="submission" date="2017-10" db="EMBL/GenBank/DDBJ databases">
        <title>Effective Description of Clostridium neonatale sp. nov. linked to necrotizing enterocolitis in neonates and a clarification of species assignable to the genus Clostridium (Prazmowski 1880) emend. Lawson and Rainey 2016.</title>
        <authorList>
            <person name="Bernard K."/>
            <person name="Burdz T."/>
            <person name="Wiebe D."/>
            <person name="Balcewich B."/>
            <person name="Alfa M."/>
            <person name="Bernier A.-M."/>
        </authorList>
    </citation>
    <scope>NUCLEOTIDE SEQUENCE [LARGE SCALE GENOMIC DNA]</scope>
    <source>
        <strain evidence="12 14">LCDC99A005</strain>
    </source>
</reference>
<evidence type="ECO:0000256" key="5">
    <source>
        <dbReference type="ARBA" id="ARBA00022605"/>
    </source>
</evidence>
<dbReference type="Proteomes" id="UP000431451">
    <property type="component" value="Unassembled WGS sequence"/>
</dbReference>
<evidence type="ECO:0000313" key="12">
    <source>
        <dbReference type="EMBL" id="PEG30892.1"/>
    </source>
</evidence>
<evidence type="ECO:0000313" key="14">
    <source>
        <dbReference type="Proteomes" id="UP000220840"/>
    </source>
</evidence>
<dbReference type="PROSITE" id="PS51671">
    <property type="entry name" value="ACT"/>
    <property type="match status" value="1"/>
</dbReference>
<feature type="domain" description="ACT" evidence="9">
    <location>
        <begin position="8"/>
        <end position="81"/>
    </location>
</feature>
<evidence type="ECO:0000256" key="3">
    <source>
        <dbReference type="ARBA" id="ARBA00006341"/>
    </source>
</evidence>
<gene>
    <name evidence="12" type="primary">ilvN</name>
    <name evidence="11" type="ORF">CNEO2_170018</name>
    <name evidence="10" type="ORF">CNEO_43574</name>
    <name evidence="13" type="ORF">CNEONATNEC25_01909</name>
    <name evidence="12" type="ORF">CQ394_03990</name>
</gene>
<dbReference type="RefSeq" id="WP_058295057.1">
    <property type="nucleotide sequence ID" value="NZ_CAKJVD010000017.1"/>
</dbReference>
<dbReference type="EC" id="2.2.1.6" evidence="8"/>
<dbReference type="OrthoDB" id="9787365at2"/>
<dbReference type="InterPro" id="IPR002912">
    <property type="entry name" value="ACT_dom"/>
</dbReference>
<dbReference type="GO" id="GO:1990610">
    <property type="term" value="F:acetolactate synthase regulator activity"/>
    <property type="evidence" value="ECO:0007669"/>
    <property type="project" value="UniProtKB-UniRule"/>
</dbReference>
<dbReference type="GO" id="GO:0009097">
    <property type="term" value="P:isoleucine biosynthetic process"/>
    <property type="evidence" value="ECO:0007669"/>
    <property type="project" value="UniProtKB-UniRule"/>
</dbReference>
<accession>A0A2A7MGE7</accession>
<dbReference type="NCBIfam" id="TIGR00119">
    <property type="entry name" value="acolac_sm"/>
    <property type="match status" value="1"/>
</dbReference>
<evidence type="ECO:0000313" key="15">
    <source>
        <dbReference type="Proteomes" id="UP000431451"/>
    </source>
</evidence>
<dbReference type="InterPro" id="IPR054480">
    <property type="entry name" value="AHAS_small-like_ACT"/>
</dbReference>
<evidence type="ECO:0000256" key="4">
    <source>
        <dbReference type="ARBA" id="ARBA00011744"/>
    </source>
</evidence>
<dbReference type="UniPathway" id="UPA00047">
    <property type="reaction ID" value="UER00055"/>
</dbReference>
<dbReference type="GeneID" id="68877262"/>
<dbReference type="EMBL" id="CAMTCP010000088">
    <property type="protein sequence ID" value="CAI3548321.1"/>
    <property type="molecule type" value="Genomic_DNA"/>
</dbReference>
<sequence>MINTKYYLLELLVRNHPGVMSHITGLFARRAFNLEGILCAQVGDGSTSKMFLLVKNDSVLDQIIKQVEKLYDVLEVNLHQDYDQNVFENLDKVLKLEK</sequence>
<evidence type="ECO:0000256" key="2">
    <source>
        <dbReference type="ARBA" id="ARBA00005025"/>
    </source>
</evidence>
<evidence type="ECO:0000313" key="11">
    <source>
        <dbReference type="EMBL" id="CAI3548321.1"/>
    </source>
</evidence>
<dbReference type="GO" id="GO:0003984">
    <property type="term" value="F:acetolactate synthase activity"/>
    <property type="evidence" value="ECO:0007669"/>
    <property type="project" value="UniProtKB-UniRule"/>
</dbReference>